<dbReference type="GO" id="GO:0008270">
    <property type="term" value="F:zinc ion binding"/>
    <property type="evidence" value="ECO:0007669"/>
    <property type="project" value="UniProtKB-KW"/>
</dbReference>
<name>A0A0B0N4X8_GOSAR</name>
<dbReference type="PROSITE" id="PS50158">
    <property type="entry name" value="ZF_CCHC"/>
    <property type="match status" value="5"/>
</dbReference>
<organism evidence="3 4">
    <name type="scientific">Gossypium arboreum</name>
    <name type="common">Tree cotton</name>
    <name type="synonym">Gossypium nanking</name>
    <dbReference type="NCBI Taxonomy" id="29729"/>
    <lineage>
        <taxon>Eukaryota</taxon>
        <taxon>Viridiplantae</taxon>
        <taxon>Streptophyta</taxon>
        <taxon>Embryophyta</taxon>
        <taxon>Tracheophyta</taxon>
        <taxon>Spermatophyta</taxon>
        <taxon>Magnoliopsida</taxon>
        <taxon>eudicotyledons</taxon>
        <taxon>Gunneridae</taxon>
        <taxon>Pentapetalae</taxon>
        <taxon>rosids</taxon>
        <taxon>malvids</taxon>
        <taxon>Malvales</taxon>
        <taxon>Malvaceae</taxon>
        <taxon>Malvoideae</taxon>
        <taxon>Gossypium</taxon>
    </lineage>
</organism>
<keyword evidence="1" id="KW-0863">Zinc-finger</keyword>
<dbReference type="Gene3D" id="4.10.60.10">
    <property type="entry name" value="Zinc finger, CCHC-type"/>
    <property type="match status" value="3"/>
</dbReference>
<keyword evidence="1" id="KW-0479">Metal-binding</keyword>
<feature type="domain" description="CCHC-type" evidence="2">
    <location>
        <begin position="111"/>
        <end position="126"/>
    </location>
</feature>
<proteinExistence type="predicted"/>
<dbReference type="AlphaFoldDB" id="A0A0B0N4X8"/>
<feature type="domain" description="CCHC-type" evidence="2">
    <location>
        <begin position="156"/>
        <end position="171"/>
    </location>
</feature>
<dbReference type="EMBL" id="JRRC01446796">
    <property type="protein sequence ID" value="KHG06226.1"/>
    <property type="molecule type" value="Genomic_DNA"/>
</dbReference>
<dbReference type="Pfam" id="PF00098">
    <property type="entry name" value="zf-CCHC"/>
    <property type="match status" value="4"/>
</dbReference>
<evidence type="ECO:0000313" key="3">
    <source>
        <dbReference type="EMBL" id="KHG06226.1"/>
    </source>
</evidence>
<feature type="domain" description="CCHC-type" evidence="2">
    <location>
        <begin position="130"/>
        <end position="143"/>
    </location>
</feature>
<feature type="domain" description="CCHC-type" evidence="2">
    <location>
        <begin position="175"/>
        <end position="190"/>
    </location>
</feature>
<evidence type="ECO:0000313" key="4">
    <source>
        <dbReference type="Proteomes" id="UP000032142"/>
    </source>
</evidence>
<dbReference type="PANTHER" id="PTHR47103:SF5">
    <property type="entry name" value="DNA-BINDING PROTEIN HEXBP-LIKE"/>
    <property type="match status" value="1"/>
</dbReference>
<dbReference type="PANTHER" id="PTHR47103">
    <property type="entry name" value="DNA-BINDING PROTEIN"/>
    <property type="match status" value="1"/>
</dbReference>
<evidence type="ECO:0000256" key="1">
    <source>
        <dbReference type="PROSITE-ProRule" id="PRU00047"/>
    </source>
</evidence>
<comment type="caution">
    <text evidence="3">The sequence shown here is derived from an EMBL/GenBank/DDBJ whole genome shotgun (WGS) entry which is preliminary data.</text>
</comment>
<dbReference type="GO" id="GO:0003676">
    <property type="term" value="F:nucleic acid binding"/>
    <property type="evidence" value="ECO:0007669"/>
    <property type="project" value="InterPro"/>
</dbReference>
<gene>
    <name evidence="3" type="ORF">F383_32724</name>
</gene>
<keyword evidence="1" id="KW-0862">Zinc</keyword>
<reference evidence="4" key="1">
    <citation type="submission" date="2014-09" db="EMBL/GenBank/DDBJ databases">
        <authorList>
            <person name="Mudge J."/>
            <person name="Ramaraj T."/>
            <person name="Lindquist I.E."/>
            <person name="Bharti A.K."/>
            <person name="Sundararajan A."/>
            <person name="Cameron C.T."/>
            <person name="Woodward J.E."/>
            <person name="May G.D."/>
            <person name="Brubaker C."/>
            <person name="Broadhvest J."/>
            <person name="Wilkins T.A."/>
        </authorList>
    </citation>
    <scope>NUCLEOTIDE SEQUENCE</scope>
    <source>
        <strain evidence="4">cv. AKA8401</strain>
    </source>
</reference>
<keyword evidence="4" id="KW-1185">Reference proteome</keyword>
<dbReference type="SUPFAM" id="SSF57756">
    <property type="entry name" value="Retrovirus zinc finger-like domains"/>
    <property type="match status" value="3"/>
</dbReference>
<sequence>MSFNRSRSLLRGKIFRSIDRVLYRDSPYCRDRRNNRFRQCEKKALHFAAEGNNGSVPKFNTSMLLEYCGRHVHLSVSLATPYFGYNRVGVEVVLLEFFSHIAAECNSITMCWNCKEPGHLPGQCPSEPVCNMCGKMGHLARDCLNPRLPAPDARLCNKCYKAGHFATDCTNEKACNNCRKTGHLARDCPNEPVCNICNISGHVARQCAKSKLSSDMGGRFRDIFCRNCGQPGHISQDGVSIVICNNCGGRGHLHYECPSARMYDRSGVRRY</sequence>
<dbReference type="Pfam" id="PF13917">
    <property type="entry name" value="zf-CCHC_3"/>
    <property type="match status" value="1"/>
</dbReference>
<protein>
    <submittedName>
        <fullName evidence="3">Zinc finger GIS2</fullName>
    </submittedName>
</protein>
<dbReference type="InterPro" id="IPR036875">
    <property type="entry name" value="Znf_CCHC_sf"/>
</dbReference>
<evidence type="ECO:0000259" key="2">
    <source>
        <dbReference type="PROSITE" id="PS50158"/>
    </source>
</evidence>
<dbReference type="InterPro" id="IPR001878">
    <property type="entry name" value="Znf_CCHC"/>
</dbReference>
<accession>A0A0B0N4X8</accession>
<feature type="domain" description="CCHC-type" evidence="2">
    <location>
        <begin position="244"/>
        <end position="259"/>
    </location>
</feature>
<dbReference type="SMART" id="SM00343">
    <property type="entry name" value="ZnF_C2HC"/>
    <property type="match status" value="7"/>
</dbReference>
<dbReference type="Proteomes" id="UP000032142">
    <property type="component" value="Unassembled WGS sequence"/>
</dbReference>